<feature type="compositionally biased region" description="Basic residues" evidence="1">
    <location>
        <begin position="168"/>
        <end position="177"/>
    </location>
</feature>
<reference evidence="2" key="1">
    <citation type="submission" date="2016-12" db="EMBL/GenBank/DDBJ databases">
        <title>Multiple viral infections in Agaricus bisporus - Characterisation of 18 unique RNA viruses and 8 ORFans identified by deep sequencing.</title>
        <authorList>
            <person name="Deakin G."/>
            <person name="Dobbs E."/>
            <person name="Jones I.M."/>
            <person name="Grogan H.M."/>
            <person name="Burton K.S."/>
        </authorList>
    </citation>
    <scope>NUCLEOTIDE SEQUENCE</scope>
    <source>
        <strain evidence="2">AbV8-2786</strain>
    </source>
</reference>
<name>A0A1Q1N6I9_9VIRU</name>
<organism evidence="2">
    <name type="scientific">Agaricus bisporus virus 8</name>
    <dbReference type="NCBI Taxonomy" id="1945752"/>
    <lineage>
        <taxon>Viruses</taxon>
    </lineage>
</organism>
<sequence length="357" mass="41247">MGQLLSICITISSLSTIWYWRHYTSWPNIDCEVVSTPELWYFYYNDGRYFDKWTVRKPWAKRGYVDPTPHGWYWSFPRSLERVVWVIALASFFRSFSYFGPRGRSRSKSKRRRSRSKPRRGRSRSNRKKRSVSRRGRSRGRARSKTRSKSRSSSRRRQPFRGSSSVSRSRRSKSVVRTTIRKRIGGVKSGVDGIVIRKRPEYFDSLGDWNDFTCTIDSRRVGVAYLPSVDIPEDATGYWTNAWVEIDRQGAPTLAYGTISTLLVKAEKLLGEDGQVSLTRVATYLENSKAKFGPSSIQKLPNLITFDIKGAMKDGDDHDSDDYVFAWIANVTHKNVMAEPTSVAFRYRTGARYLAKF</sequence>
<evidence type="ECO:0000313" key="2">
    <source>
        <dbReference type="EMBL" id="AQM49932.1"/>
    </source>
</evidence>
<dbReference type="EMBL" id="KY357493">
    <property type="protein sequence ID" value="AQM49932.1"/>
    <property type="molecule type" value="Genomic_RNA"/>
</dbReference>
<evidence type="ECO:0000256" key="1">
    <source>
        <dbReference type="SAM" id="MobiDB-lite"/>
    </source>
</evidence>
<feature type="region of interest" description="Disordered" evidence="1">
    <location>
        <begin position="101"/>
        <end position="177"/>
    </location>
</feature>
<protein>
    <submittedName>
        <fullName evidence="2">Uncharacterized protein</fullName>
    </submittedName>
</protein>
<proteinExistence type="predicted"/>
<feature type="compositionally biased region" description="Basic residues" evidence="1">
    <location>
        <begin position="103"/>
        <end position="159"/>
    </location>
</feature>
<accession>A0A1Q1N6I9</accession>